<feature type="domain" description="C2H2-type" evidence="6">
    <location>
        <begin position="100"/>
        <end position="127"/>
    </location>
</feature>
<evidence type="ECO:0000256" key="4">
    <source>
        <dbReference type="ARBA" id="ARBA00022833"/>
    </source>
</evidence>
<evidence type="ECO:0000256" key="3">
    <source>
        <dbReference type="ARBA" id="ARBA00022771"/>
    </source>
</evidence>
<gene>
    <name evidence="7" type="ORF">NQ318_020901</name>
</gene>
<evidence type="ECO:0000256" key="2">
    <source>
        <dbReference type="ARBA" id="ARBA00022737"/>
    </source>
</evidence>
<feature type="domain" description="C2H2-type" evidence="6">
    <location>
        <begin position="188"/>
        <end position="216"/>
    </location>
</feature>
<proteinExistence type="predicted"/>
<evidence type="ECO:0000313" key="8">
    <source>
        <dbReference type="Proteomes" id="UP001162162"/>
    </source>
</evidence>
<sequence>MTNKYDLREKIRCAQKLTKSITLKALHASDSKPTNIIRNKKPQCCHLCGKTFKDTRRLKRHLTSHSEERPFPCMLCGKTFKRKQEVSAHSAHVHDSSMSFECDFCSKKLKSRASWMTHRKRHLKDYIVKCELCSRGFVTKQEYNNHMGSSHGKSSNICTVCGRSCYDKATLQSHMARHSENYLSSANIKCKLCDKTFLQDKYLKRHFRRIHKNGGQQLKKRKLRRIKKEVDPDYVAPKAKQTEKQNESIVIPKEETSTDENSIKFACELCEEKIDSSIDFALHSVKHSSDNKYHCHYCTFKSVLIKRMKKHMKSHGNTGKSFQCQTCSKIFPECIQAIEHKNFHSGEMPYKCETCEKHFMFSWLLFTHRRLFHWDVKIDPIALTCDTCNMSFGTRSGLRKHFFDQQAGGALTTAYEC</sequence>
<dbReference type="GO" id="GO:0008270">
    <property type="term" value="F:zinc ion binding"/>
    <property type="evidence" value="ECO:0007669"/>
    <property type="project" value="UniProtKB-KW"/>
</dbReference>
<dbReference type="PROSITE" id="PS00028">
    <property type="entry name" value="ZINC_FINGER_C2H2_1"/>
    <property type="match status" value="9"/>
</dbReference>
<dbReference type="PANTHER" id="PTHR24379">
    <property type="entry name" value="KRAB AND ZINC FINGER DOMAIN-CONTAINING"/>
    <property type="match status" value="1"/>
</dbReference>
<name>A0AAV8XY27_9CUCU</name>
<reference evidence="7" key="1">
    <citation type="journal article" date="2023" name="Insect Mol. Biol.">
        <title>Genome sequencing provides insights into the evolution of gene families encoding plant cell wall-degrading enzymes in longhorned beetles.</title>
        <authorList>
            <person name="Shin N.R."/>
            <person name="Okamura Y."/>
            <person name="Kirsch R."/>
            <person name="Pauchet Y."/>
        </authorList>
    </citation>
    <scope>NUCLEOTIDE SEQUENCE</scope>
    <source>
        <strain evidence="7">AMC_N1</strain>
    </source>
</reference>
<keyword evidence="3 5" id="KW-0863">Zinc-finger</keyword>
<dbReference type="InterPro" id="IPR036236">
    <property type="entry name" value="Znf_C2H2_sf"/>
</dbReference>
<dbReference type="PANTHER" id="PTHR24379:SF121">
    <property type="entry name" value="C2H2-TYPE DOMAIN-CONTAINING PROTEIN"/>
    <property type="match status" value="1"/>
</dbReference>
<feature type="domain" description="C2H2-type" evidence="6">
    <location>
        <begin position="43"/>
        <end position="70"/>
    </location>
</feature>
<evidence type="ECO:0000256" key="5">
    <source>
        <dbReference type="PROSITE-ProRule" id="PRU00042"/>
    </source>
</evidence>
<dbReference type="AlphaFoldDB" id="A0AAV8XY27"/>
<dbReference type="EMBL" id="JAPWTK010000275">
    <property type="protein sequence ID" value="KAJ8943829.1"/>
    <property type="molecule type" value="Genomic_DNA"/>
</dbReference>
<accession>A0AAV8XY27</accession>
<keyword evidence="2" id="KW-0677">Repeat</keyword>
<organism evidence="7 8">
    <name type="scientific">Aromia moschata</name>
    <dbReference type="NCBI Taxonomy" id="1265417"/>
    <lineage>
        <taxon>Eukaryota</taxon>
        <taxon>Metazoa</taxon>
        <taxon>Ecdysozoa</taxon>
        <taxon>Arthropoda</taxon>
        <taxon>Hexapoda</taxon>
        <taxon>Insecta</taxon>
        <taxon>Pterygota</taxon>
        <taxon>Neoptera</taxon>
        <taxon>Endopterygota</taxon>
        <taxon>Coleoptera</taxon>
        <taxon>Polyphaga</taxon>
        <taxon>Cucujiformia</taxon>
        <taxon>Chrysomeloidea</taxon>
        <taxon>Cerambycidae</taxon>
        <taxon>Cerambycinae</taxon>
        <taxon>Callichromatini</taxon>
        <taxon>Aromia</taxon>
    </lineage>
</organism>
<evidence type="ECO:0000313" key="7">
    <source>
        <dbReference type="EMBL" id="KAJ8943829.1"/>
    </source>
</evidence>
<comment type="caution">
    <text evidence="7">The sequence shown here is derived from an EMBL/GenBank/DDBJ whole genome shotgun (WGS) entry which is preliminary data.</text>
</comment>
<evidence type="ECO:0000256" key="1">
    <source>
        <dbReference type="ARBA" id="ARBA00022723"/>
    </source>
</evidence>
<dbReference type="SUPFAM" id="SSF57667">
    <property type="entry name" value="beta-beta-alpha zinc fingers"/>
    <property type="match status" value="4"/>
</dbReference>
<dbReference type="Proteomes" id="UP001162162">
    <property type="component" value="Unassembled WGS sequence"/>
</dbReference>
<keyword evidence="1" id="KW-0479">Metal-binding</keyword>
<dbReference type="Pfam" id="PF00096">
    <property type="entry name" value="zf-C2H2"/>
    <property type="match status" value="1"/>
</dbReference>
<dbReference type="InterPro" id="IPR013087">
    <property type="entry name" value="Znf_C2H2_type"/>
</dbReference>
<evidence type="ECO:0000259" key="6">
    <source>
        <dbReference type="PROSITE" id="PS50157"/>
    </source>
</evidence>
<dbReference type="SMART" id="SM00355">
    <property type="entry name" value="ZnF_C2H2"/>
    <property type="match status" value="11"/>
</dbReference>
<protein>
    <recommendedName>
        <fullName evidence="6">C2H2-type domain-containing protein</fullName>
    </recommendedName>
</protein>
<dbReference type="Gene3D" id="3.30.160.60">
    <property type="entry name" value="Classic Zinc Finger"/>
    <property type="match status" value="7"/>
</dbReference>
<dbReference type="PROSITE" id="PS50157">
    <property type="entry name" value="ZINC_FINGER_C2H2_2"/>
    <property type="match status" value="6"/>
</dbReference>
<feature type="domain" description="C2H2-type" evidence="6">
    <location>
        <begin position="322"/>
        <end position="349"/>
    </location>
</feature>
<keyword evidence="8" id="KW-1185">Reference proteome</keyword>
<feature type="domain" description="C2H2-type" evidence="6">
    <location>
        <begin position="71"/>
        <end position="99"/>
    </location>
</feature>
<feature type="domain" description="C2H2-type" evidence="6">
    <location>
        <begin position="350"/>
        <end position="378"/>
    </location>
</feature>
<keyword evidence="4" id="KW-0862">Zinc</keyword>